<keyword evidence="1" id="KW-1185">Reference proteome</keyword>
<proteinExistence type="predicted"/>
<evidence type="ECO:0000313" key="2">
    <source>
        <dbReference type="WBParaSite" id="nRc.2.0.1.t28216-RA"/>
    </source>
</evidence>
<name>A0A915JQN6_ROMCU</name>
<protein>
    <submittedName>
        <fullName evidence="2">Uncharacterized protein</fullName>
    </submittedName>
</protein>
<organism evidence="1 2">
    <name type="scientific">Romanomermis culicivorax</name>
    <name type="common">Nematode worm</name>
    <dbReference type="NCBI Taxonomy" id="13658"/>
    <lineage>
        <taxon>Eukaryota</taxon>
        <taxon>Metazoa</taxon>
        <taxon>Ecdysozoa</taxon>
        <taxon>Nematoda</taxon>
        <taxon>Enoplea</taxon>
        <taxon>Dorylaimia</taxon>
        <taxon>Mermithida</taxon>
        <taxon>Mermithoidea</taxon>
        <taxon>Mermithidae</taxon>
        <taxon>Romanomermis</taxon>
    </lineage>
</organism>
<dbReference type="Proteomes" id="UP000887565">
    <property type="component" value="Unplaced"/>
</dbReference>
<sequence>MEMDKQAQMKKKKSLTTLMKPAVPPKYHMKLAPIIARTTTMQALVIGIQTRKYGYCVQKALGGPEEATLRN</sequence>
<dbReference type="AlphaFoldDB" id="A0A915JQN6"/>
<reference evidence="2" key="1">
    <citation type="submission" date="2022-11" db="UniProtKB">
        <authorList>
            <consortium name="WormBaseParasite"/>
        </authorList>
    </citation>
    <scope>IDENTIFICATION</scope>
</reference>
<dbReference type="WBParaSite" id="nRc.2.0.1.t28216-RA">
    <property type="protein sequence ID" value="nRc.2.0.1.t28216-RA"/>
    <property type="gene ID" value="nRc.2.0.1.g28216"/>
</dbReference>
<evidence type="ECO:0000313" key="1">
    <source>
        <dbReference type="Proteomes" id="UP000887565"/>
    </source>
</evidence>
<accession>A0A915JQN6</accession>